<organism evidence="1 2">
    <name type="scientific">Parnassius mnemosyne</name>
    <name type="common">clouded apollo</name>
    <dbReference type="NCBI Taxonomy" id="213953"/>
    <lineage>
        <taxon>Eukaryota</taxon>
        <taxon>Metazoa</taxon>
        <taxon>Ecdysozoa</taxon>
        <taxon>Arthropoda</taxon>
        <taxon>Hexapoda</taxon>
        <taxon>Insecta</taxon>
        <taxon>Pterygota</taxon>
        <taxon>Neoptera</taxon>
        <taxon>Endopterygota</taxon>
        <taxon>Lepidoptera</taxon>
        <taxon>Glossata</taxon>
        <taxon>Ditrysia</taxon>
        <taxon>Papilionoidea</taxon>
        <taxon>Papilionidae</taxon>
        <taxon>Parnassiinae</taxon>
        <taxon>Parnassini</taxon>
        <taxon>Parnassius</taxon>
        <taxon>Driopa</taxon>
    </lineage>
</organism>
<keyword evidence="2" id="KW-1185">Reference proteome</keyword>
<evidence type="ECO:0008006" key="3">
    <source>
        <dbReference type="Google" id="ProtNLM"/>
    </source>
</evidence>
<dbReference type="EMBL" id="CAVLGL010000057">
    <property type="protein sequence ID" value="CAK1583252.1"/>
    <property type="molecule type" value="Genomic_DNA"/>
</dbReference>
<gene>
    <name evidence="1" type="ORF">PARMNEM_LOCUS4667</name>
</gene>
<comment type="caution">
    <text evidence="1">The sequence shown here is derived from an EMBL/GenBank/DDBJ whole genome shotgun (WGS) entry which is preliminary data.</text>
</comment>
<proteinExistence type="predicted"/>
<sequence length="213" mass="24330">MNNETKEALSRELKLLQERCIDAYNVIENSPDVSLIPNNTEAKALNYVEALRTDIQNSHTAITTDSNLLTSQFLAEMKEKTEQVEELIAFTKGSIHDLDAKIENLNNLIKTSQEARSRPRAEKKDIHPQHIEKAKARFHMIKKELHGLIYSLYPNSADLIKDVLGQLMQERLDETSSGYIQVTTENYPALLLLKDMNIVSANPYNNMEVKLNY</sequence>
<reference evidence="1 2" key="1">
    <citation type="submission" date="2023-11" db="EMBL/GenBank/DDBJ databases">
        <authorList>
            <person name="Hedman E."/>
            <person name="Englund M."/>
            <person name="Stromberg M."/>
            <person name="Nyberg Akerstrom W."/>
            <person name="Nylinder S."/>
            <person name="Jareborg N."/>
            <person name="Kallberg Y."/>
            <person name="Kronander E."/>
        </authorList>
    </citation>
    <scope>NUCLEOTIDE SEQUENCE [LARGE SCALE GENOMIC DNA]</scope>
</reference>
<evidence type="ECO:0000313" key="2">
    <source>
        <dbReference type="Proteomes" id="UP001314205"/>
    </source>
</evidence>
<dbReference type="Proteomes" id="UP001314205">
    <property type="component" value="Unassembled WGS sequence"/>
</dbReference>
<name>A0AAV1KN10_9NEOP</name>
<protein>
    <recommendedName>
        <fullName evidence="3">Centromere protein K</fullName>
    </recommendedName>
</protein>
<evidence type="ECO:0000313" key="1">
    <source>
        <dbReference type="EMBL" id="CAK1583252.1"/>
    </source>
</evidence>
<accession>A0AAV1KN10</accession>
<dbReference type="AlphaFoldDB" id="A0AAV1KN10"/>